<feature type="compositionally biased region" description="Basic and acidic residues" evidence="1">
    <location>
        <begin position="36"/>
        <end position="54"/>
    </location>
</feature>
<feature type="domain" description="Tail specific protease" evidence="3">
    <location>
        <begin position="391"/>
        <end position="602"/>
    </location>
</feature>
<evidence type="ECO:0000256" key="1">
    <source>
        <dbReference type="SAM" id="MobiDB-lite"/>
    </source>
</evidence>
<dbReference type="InterPro" id="IPR029045">
    <property type="entry name" value="ClpP/crotonase-like_dom_sf"/>
</dbReference>
<dbReference type="Pfam" id="PF03572">
    <property type="entry name" value="Peptidase_S41"/>
    <property type="match status" value="1"/>
</dbReference>
<proteinExistence type="predicted"/>
<dbReference type="SMART" id="SM00245">
    <property type="entry name" value="TSPc"/>
    <property type="match status" value="1"/>
</dbReference>
<dbReference type="InterPro" id="IPR005151">
    <property type="entry name" value="Tail-specific_protease"/>
</dbReference>
<dbReference type="SUPFAM" id="SSF52096">
    <property type="entry name" value="ClpP/crotonase"/>
    <property type="match status" value="1"/>
</dbReference>
<keyword evidence="2" id="KW-0732">Signal</keyword>
<dbReference type="AlphaFoldDB" id="A0A2Z5IR10"/>
<protein>
    <recommendedName>
        <fullName evidence="3">Tail specific protease domain-containing protein</fullName>
    </recommendedName>
</protein>
<dbReference type="KEGG" id="mpho:DA803_02935"/>
<accession>A0A2Z5IR10</accession>
<feature type="signal peptide" evidence="2">
    <location>
        <begin position="1"/>
        <end position="29"/>
    </location>
</feature>
<dbReference type="Gene3D" id="3.90.226.10">
    <property type="entry name" value="2-enoyl-CoA Hydratase, Chain A, domain 1"/>
    <property type="match status" value="1"/>
</dbReference>
<organism evidence="4 5">
    <name type="scientific">[Mycoplasma] phocae</name>
    <dbReference type="NCBI Taxonomy" id="142651"/>
    <lineage>
        <taxon>Bacteria</taxon>
        <taxon>Bacillati</taxon>
        <taxon>Mycoplasmatota</taxon>
        <taxon>Mycoplasmoidales</taxon>
        <taxon>Metamycoplasmataceae</taxon>
        <taxon>Metamycoplasma</taxon>
    </lineage>
</organism>
<sequence length="620" mass="71188">MKKTRKFKILTSVLVPLGLGAIAPISLVAASCQNEKNKNDTNREKDKNNKKDVRNQNGEEGGISNITIDPKNDDDLAVRSQKYGFKNFNNEYTIADNELTAYFKADNEVVPYVDVDEALNVLSGFIDTSAFKSYVDPTNNQKVYQTYFKNQLSNQVIFNWGKDFIHATSTSFFYEILKPEEQTNSAQFLKTNYSNRFEDNKGVLFDLKKYGMDIIYKEGKLLLPFPIFNTLFMSQAFTNLYFNGENFTNVSAGVNAFGETPITALERIRKNKKNNQTPTKEEREATYKHFLFVMDHFYGLKQHKKIKSFDSYISDDDKAKFLSTNKDDFNQAYVNIFQKQLNELHTRMNSLSYYEERWVAPWTEILAGKDLSGDYSKKFNANRKKLVENFEKAFDKKIKDFNADDYIKYEGNTAFVTLLRFEDGTKEELAKPDRWKYDTYFLMRYLMEEQLSKKPEIKNIVLNLAINGGGSVSSMVRTLGFMTNKEVLNREYDVLNRRADLSKSLVDTKGNNEYGKNAYEQYNWNILVGINTFSAANQLTSIVKEMGIAKIIGQRTGGGMSAIMPITLLDGTTVTISSPNNAVFGEKNESIEDGIVPDMELPYEKFYDYKYIDSILSKTN</sequence>
<evidence type="ECO:0000256" key="2">
    <source>
        <dbReference type="SAM" id="SignalP"/>
    </source>
</evidence>
<name>A0A2Z5IR10_9BACT</name>
<gene>
    <name evidence="4" type="ORF">DA803_02935</name>
</gene>
<evidence type="ECO:0000313" key="5">
    <source>
        <dbReference type="Proteomes" id="UP000252477"/>
    </source>
</evidence>
<dbReference type="OrthoDB" id="2040956at2"/>
<dbReference type="Proteomes" id="UP000252477">
    <property type="component" value="Chromosome"/>
</dbReference>
<dbReference type="RefSeq" id="WP_114191118.1">
    <property type="nucleotide sequence ID" value="NZ_CP029295.1"/>
</dbReference>
<dbReference type="PROSITE" id="PS51257">
    <property type="entry name" value="PROKAR_LIPOPROTEIN"/>
    <property type="match status" value="1"/>
</dbReference>
<dbReference type="EMBL" id="CP029295">
    <property type="protein sequence ID" value="AXE61024.1"/>
    <property type="molecule type" value="Genomic_DNA"/>
</dbReference>
<dbReference type="GO" id="GO:0008236">
    <property type="term" value="F:serine-type peptidase activity"/>
    <property type="evidence" value="ECO:0007669"/>
    <property type="project" value="InterPro"/>
</dbReference>
<feature type="chain" id="PRO_5016313994" description="Tail specific protease domain-containing protein" evidence="2">
    <location>
        <begin position="30"/>
        <end position="620"/>
    </location>
</feature>
<feature type="region of interest" description="Disordered" evidence="1">
    <location>
        <begin position="36"/>
        <end position="68"/>
    </location>
</feature>
<evidence type="ECO:0000313" key="4">
    <source>
        <dbReference type="EMBL" id="AXE61024.1"/>
    </source>
</evidence>
<keyword evidence="5" id="KW-1185">Reference proteome</keyword>
<dbReference type="GO" id="GO:0006508">
    <property type="term" value="P:proteolysis"/>
    <property type="evidence" value="ECO:0007669"/>
    <property type="project" value="InterPro"/>
</dbReference>
<reference evidence="4 5" key="1">
    <citation type="submission" date="2018-05" db="EMBL/GenBank/DDBJ databases">
        <title>Annotation of the Mycoplasma phocidae genome.</title>
        <authorList>
            <person name="Brown D.R."/>
            <person name="Kutish G.F."/>
            <person name="Frasca S.Jr."/>
        </authorList>
    </citation>
    <scope>NUCLEOTIDE SEQUENCE [LARGE SCALE GENOMIC DNA]</scope>
    <source>
        <strain evidence="4 5">105</strain>
    </source>
</reference>
<evidence type="ECO:0000259" key="3">
    <source>
        <dbReference type="SMART" id="SM00245"/>
    </source>
</evidence>